<dbReference type="Proteomes" id="UP001245370">
    <property type="component" value="Unassembled WGS sequence"/>
</dbReference>
<feature type="transmembrane region" description="Helical" evidence="7">
    <location>
        <begin position="131"/>
        <end position="150"/>
    </location>
</feature>
<name>A0A9W6FK91_XANFL</name>
<comment type="similarity">
    <text evidence="7">Belongs to the binding-protein-dependent transport system permease family.</text>
</comment>
<organism evidence="9 11">
    <name type="scientific">Xanthobacter flavus</name>
    <dbReference type="NCBI Taxonomy" id="281"/>
    <lineage>
        <taxon>Bacteria</taxon>
        <taxon>Pseudomonadati</taxon>
        <taxon>Pseudomonadota</taxon>
        <taxon>Alphaproteobacteria</taxon>
        <taxon>Hyphomicrobiales</taxon>
        <taxon>Xanthobacteraceae</taxon>
        <taxon>Xanthobacter</taxon>
    </lineage>
</organism>
<dbReference type="GO" id="GO:0055085">
    <property type="term" value="P:transmembrane transport"/>
    <property type="evidence" value="ECO:0007669"/>
    <property type="project" value="InterPro"/>
</dbReference>
<keyword evidence="3" id="KW-1003">Cell membrane</keyword>
<evidence type="ECO:0000313" key="12">
    <source>
        <dbReference type="Proteomes" id="UP001245370"/>
    </source>
</evidence>
<accession>A0A9W6FK91</accession>
<evidence type="ECO:0000256" key="7">
    <source>
        <dbReference type="RuleBase" id="RU363032"/>
    </source>
</evidence>
<dbReference type="PANTHER" id="PTHR30151">
    <property type="entry name" value="ALKANE SULFONATE ABC TRANSPORTER-RELATED, MEMBRANE SUBUNIT"/>
    <property type="match status" value="1"/>
</dbReference>
<evidence type="ECO:0000313" key="11">
    <source>
        <dbReference type="Proteomes" id="UP001144397"/>
    </source>
</evidence>
<dbReference type="GO" id="GO:0005886">
    <property type="term" value="C:plasma membrane"/>
    <property type="evidence" value="ECO:0007669"/>
    <property type="project" value="UniProtKB-SubCell"/>
</dbReference>
<keyword evidence="5 7" id="KW-1133">Transmembrane helix</keyword>
<evidence type="ECO:0000313" key="10">
    <source>
        <dbReference type="EMBL" id="MDR6332786.1"/>
    </source>
</evidence>
<evidence type="ECO:0000256" key="4">
    <source>
        <dbReference type="ARBA" id="ARBA00022692"/>
    </source>
</evidence>
<dbReference type="RefSeq" id="WP_281805466.1">
    <property type="nucleotide sequence ID" value="NZ_BSDO01000001.1"/>
</dbReference>
<dbReference type="CDD" id="cd06261">
    <property type="entry name" value="TM_PBP2"/>
    <property type="match status" value="1"/>
</dbReference>
<dbReference type="Pfam" id="PF00528">
    <property type="entry name" value="BPD_transp_1"/>
    <property type="match status" value="1"/>
</dbReference>
<dbReference type="SUPFAM" id="SSF161098">
    <property type="entry name" value="MetI-like"/>
    <property type="match status" value="1"/>
</dbReference>
<keyword evidence="6 7" id="KW-0472">Membrane</keyword>
<evidence type="ECO:0000256" key="3">
    <source>
        <dbReference type="ARBA" id="ARBA00022475"/>
    </source>
</evidence>
<reference evidence="10 12" key="2">
    <citation type="submission" date="2023-07" db="EMBL/GenBank/DDBJ databases">
        <title>Genomic Encyclopedia of Type Strains, Phase IV (KMG-IV): sequencing the most valuable type-strain genomes for metagenomic binning, comparative biology and taxonomic classification.</title>
        <authorList>
            <person name="Goeker M."/>
        </authorList>
    </citation>
    <scope>NUCLEOTIDE SEQUENCE [LARGE SCALE GENOMIC DNA]</scope>
    <source>
        <strain evidence="10 12">DSM 338</strain>
    </source>
</reference>
<dbReference type="InterPro" id="IPR000515">
    <property type="entry name" value="MetI-like"/>
</dbReference>
<comment type="subcellular location">
    <subcellularLocation>
        <location evidence="1 7">Cell membrane</location>
        <topology evidence="1 7">Multi-pass membrane protein</topology>
    </subcellularLocation>
</comment>
<dbReference type="EMBL" id="BSDO01000001">
    <property type="protein sequence ID" value="GLI21062.1"/>
    <property type="molecule type" value="Genomic_DNA"/>
</dbReference>
<keyword evidence="2 7" id="KW-0813">Transport</keyword>
<evidence type="ECO:0000256" key="6">
    <source>
        <dbReference type="ARBA" id="ARBA00023136"/>
    </source>
</evidence>
<keyword evidence="12" id="KW-1185">Reference proteome</keyword>
<evidence type="ECO:0000256" key="2">
    <source>
        <dbReference type="ARBA" id="ARBA00022448"/>
    </source>
</evidence>
<dbReference type="Proteomes" id="UP001144397">
    <property type="component" value="Unassembled WGS sequence"/>
</dbReference>
<feature type="domain" description="ABC transmembrane type-1" evidence="8">
    <location>
        <begin position="65"/>
        <end position="245"/>
    </location>
</feature>
<dbReference type="PROSITE" id="PS50928">
    <property type="entry name" value="ABC_TM1"/>
    <property type="match status" value="1"/>
</dbReference>
<feature type="transmembrane region" description="Helical" evidence="7">
    <location>
        <begin position="42"/>
        <end position="66"/>
    </location>
</feature>
<protein>
    <submittedName>
        <fullName evidence="10">NitT/TauT family transport system permease protein/taurine transport system permease protein</fullName>
    </submittedName>
    <submittedName>
        <fullName evidence="9">Taurine ABC transporter permease</fullName>
    </submittedName>
</protein>
<sequence length="262" mass="27656">MTSDASGAARPLVSVRQLQFLLLAGLIAAWEILPRAGLVPPVILAPFSATIEVGFTSYGIFAPALMTTLGEIAAGLVIAYAGGGIIGLVLGSVRGLRLTLLPLLSSAYAIPFVVIYPILIAWIGIGPQSKIWFGGMYGLFPMALATAAGVQLVDERLLLAARSMGASRRQQIFEVMVPATLPALVAGLRLGGALVIIGVVVAEMLASTGGIGFLITQYRTMFQTPQVYFGVLIVLVLAGGLDWMIGRLERWATPAHRTREAR</sequence>
<feature type="transmembrane region" description="Helical" evidence="7">
    <location>
        <begin position="194"/>
        <end position="215"/>
    </location>
</feature>
<proteinExistence type="inferred from homology"/>
<dbReference type="Gene3D" id="1.10.3720.10">
    <property type="entry name" value="MetI-like"/>
    <property type="match status" value="1"/>
</dbReference>
<dbReference type="AlphaFoldDB" id="A0A9W6FK91"/>
<dbReference type="EMBL" id="JAVDPY010000002">
    <property type="protein sequence ID" value="MDR6332786.1"/>
    <property type="molecule type" value="Genomic_DNA"/>
</dbReference>
<dbReference type="InterPro" id="IPR035906">
    <property type="entry name" value="MetI-like_sf"/>
</dbReference>
<comment type="caution">
    <text evidence="9">The sequence shown here is derived from an EMBL/GenBank/DDBJ whole genome shotgun (WGS) entry which is preliminary data.</text>
</comment>
<evidence type="ECO:0000259" key="8">
    <source>
        <dbReference type="PROSITE" id="PS50928"/>
    </source>
</evidence>
<evidence type="ECO:0000256" key="5">
    <source>
        <dbReference type="ARBA" id="ARBA00022989"/>
    </source>
</evidence>
<evidence type="ECO:0000313" key="9">
    <source>
        <dbReference type="EMBL" id="GLI21062.1"/>
    </source>
</evidence>
<feature type="transmembrane region" description="Helical" evidence="7">
    <location>
        <begin position="100"/>
        <end position="125"/>
    </location>
</feature>
<feature type="transmembrane region" description="Helical" evidence="7">
    <location>
        <begin position="227"/>
        <end position="245"/>
    </location>
</feature>
<reference evidence="9" key="1">
    <citation type="submission" date="2022-12" db="EMBL/GenBank/DDBJ databases">
        <title>Reference genome sequencing for broad-spectrum identification of bacterial and archaeal isolates by mass spectrometry.</title>
        <authorList>
            <person name="Sekiguchi Y."/>
            <person name="Tourlousse D.M."/>
        </authorList>
    </citation>
    <scope>NUCLEOTIDE SEQUENCE</scope>
    <source>
        <strain evidence="9">301</strain>
    </source>
</reference>
<gene>
    <name evidence="9" type="primary">tauC</name>
    <name evidence="10" type="ORF">GGQ86_001250</name>
    <name evidence="9" type="ORF">XFLAVUS301_07360</name>
</gene>
<evidence type="ECO:0000256" key="1">
    <source>
        <dbReference type="ARBA" id="ARBA00004651"/>
    </source>
</evidence>
<dbReference type="PANTHER" id="PTHR30151:SF16">
    <property type="entry name" value="ABC TRANSPORTER PERMEASE PROTEIN"/>
    <property type="match status" value="1"/>
</dbReference>
<feature type="transmembrane region" description="Helical" evidence="7">
    <location>
        <begin position="12"/>
        <end position="30"/>
    </location>
</feature>
<dbReference type="GeneID" id="95761530"/>
<keyword evidence="4 7" id="KW-0812">Transmembrane</keyword>
<feature type="transmembrane region" description="Helical" evidence="7">
    <location>
        <begin position="72"/>
        <end position="93"/>
    </location>
</feature>